<feature type="domain" description="ABC transporter" evidence="16">
    <location>
        <begin position="495"/>
        <end position="729"/>
    </location>
</feature>
<keyword evidence="4 15" id="KW-0812">Transmembrane</keyword>
<dbReference type="GO" id="GO:0005524">
    <property type="term" value="F:ATP binding"/>
    <property type="evidence" value="ECO:0007669"/>
    <property type="project" value="UniProtKB-KW"/>
</dbReference>
<dbReference type="GO" id="GO:0031640">
    <property type="term" value="P:killing of cells of another organism"/>
    <property type="evidence" value="ECO:0007669"/>
    <property type="project" value="UniProtKB-KW"/>
</dbReference>
<keyword evidence="5" id="KW-0204">Cytolysis</keyword>
<dbReference type="SUPFAM" id="SSF90123">
    <property type="entry name" value="ABC transporter transmembrane region"/>
    <property type="match status" value="1"/>
</dbReference>
<evidence type="ECO:0000256" key="2">
    <source>
        <dbReference type="ARBA" id="ARBA00022448"/>
    </source>
</evidence>
<evidence type="ECO:0000256" key="1">
    <source>
        <dbReference type="ARBA" id="ARBA00004651"/>
    </source>
</evidence>
<keyword evidence="9 15" id="KW-1133">Transmembrane helix</keyword>
<comment type="function">
    <text evidence="11">Involved in the export of calmodulin-sensitive adenylate cyclase-hemolysin (cyclolysin).</text>
</comment>
<evidence type="ECO:0000256" key="15">
    <source>
        <dbReference type="SAM" id="Phobius"/>
    </source>
</evidence>
<dbReference type="GO" id="GO:0006508">
    <property type="term" value="P:proteolysis"/>
    <property type="evidence" value="ECO:0007669"/>
    <property type="project" value="InterPro"/>
</dbReference>
<proteinExistence type="inferred from homology"/>
<reference evidence="19 20" key="1">
    <citation type="journal article" date="2019" name="Environ. Microbiol.">
        <title>Species interactions and distinct microbial communities in high Arctic permafrost affected cryosols are associated with the CH4 and CO2 gas fluxes.</title>
        <authorList>
            <person name="Altshuler I."/>
            <person name="Hamel J."/>
            <person name="Turney S."/>
            <person name="Magnuson E."/>
            <person name="Levesque R."/>
            <person name="Greer C."/>
            <person name="Whyte L.G."/>
        </authorList>
    </citation>
    <scope>NUCLEOTIDE SEQUENCE [LARGE SCALE GENOMIC DNA]</scope>
    <source>
        <strain evidence="19 20">S06.C</strain>
    </source>
</reference>
<dbReference type="Pfam" id="PF00005">
    <property type="entry name" value="ABC_tran"/>
    <property type="match status" value="1"/>
</dbReference>
<dbReference type="GO" id="GO:0016887">
    <property type="term" value="F:ATP hydrolysis activity"/>
    <property type="evidence" value="ECO:0007669"/>
    <property type="project" value="InterPro"/>
</dbReference>
<keyword evidence="5" id="KW-0354">Hemolysis</keyword>
<evidence type="ECO:0000313" key="20">
    <source>
        <dbReference type="Proteomes" id="UP000319212"/>
    </source>
</evidence>
<evidence type="ECO:0000256" key="5">
    <source>
        <dbReference type="ARBA" id="ARBA00022735"/>
    </source>
</evidence>
<dbReference type="Gene3D" id="3.90.70.10">
    <property type="entry name" value="Cysteine proteinases"/>
    <property type="match status" value="1"/>
</dbReference>
<dbReference type="PROSITE" id="PS50990">
    <property type="entry name" value="PEPTIDASE_C39"/>
    <property type="match status" value="1"/>
</dbReference>
<keyword evidence="10 15" id="KW-0472">Membrane</keyword>
<protein>
    <recommendedName>
        <fullName evidence="13">Cyclolysin secretion/processing ATP-binding protein CyaB</fullName>
    </recommendedName>
</protein>
<comment type="caution">
    <text evidence="19">The sequence shown here is derived from an EMBL/GenBank/DDBJ whole genome shotgun (WGS) entry which is preliminary data.</text>
</comment>
<gene>
    <name evidence="19" type="ORF">EAH82_17310</name>
</gene>
<dbReference type="EMBL" id="RCZI01000005">
    <property type="protein sequence ID" value="TPG25482.1"/>
    <property type="molecule type" value="Genomic_DNA"/>
</dbReference>
<sequence length="736" mass="79801">MNAPGALPRATAMSPGTDASAQPQRHALLQSGWLDAVLTVASHFHLDASRERIRVAAAWNRDLSPEEGARQMARQAGLSLRRVALRLDGLTPWRLPLVVQLHGGQVAVITAITNDGLRLVFSGDEGAESTRSAAELQPHVQLLAVLRPAQSAPDSRVDGYIRPVEPHWLRGIVLADWRPYAHILLASFVANLMALGGILFSMQVYDRVVPAQSLPTLYVLFGGVLLSIAFSWSMRSARMHITDVLGKRADLRISDRVFGHALRVRNSARPRSTGTFISQVRELEPVREMLTSTTVTAVADMPFFLLFCVIFWFIAGWLVLVPLAAFVLLIVPSLLVQRRLRALARASMRESSLRNAMLIESVQGIEDIKVLQAEPRFQNQWNHYNAVNADSGLKLRALLNTLSNWLQTVQGSAFAVVIFVGAPLVMAGEMSTGVLVAASILSSRMLAPLAGVTQVLNRWQQAKVASEALNQLMRLPVDHAPEGTRIHRSALQGDYEFREAVFSHDGEVPALSVKALKIRAGERIAVLGRNGAGKSTLLQALSGLLEPRSGLLLVDDVALAHIDPADVRRDVALLTQNARLFHGSLRENLCLGAPHAGDTDLMVALQAVGAWAFVRQLSKGLDHPVLEGGLGLSGGQRQSLLLARLLVRQPQVLLLDEPTATLDEVAEREVITHLRSLPQGRTLIVATHRPAVLEAVDRVVVVDRGAIVLDGPRETVLAKLRGGASAPVSHGNGVVA</sequence>
<dbReference type="Gene3D" id="1.20.1560.10">
    <property type="entry name" value="ABC transporter type 1, transmembrane domain"/>
    <property type="match status" value="1"/>
</dbReference>
<dbReference type="InterPro" id="IPR039421">
    <property type="entry name" value="Type_1_exporter"/>
</dbReference>
<feature type="domain" description="Peptidase C39" evidence="18">
    <location>
        <begin position="24"/>
        <end position="147"/>
    </location>
</feature>
<feature type="transmembrane region" description="Helical" evidence="15">
    <location>
        <begin position="180"/>
        <end position="202"/>
    </location>
</feature>
<dbReference type="Pfam" id="PF00664">
    <property type="entry name" value="ABC_membrane"/>
    <property type="match status" value="1"/>
</dbReference>
<keyword evidence="8" id="KW-0067">ATP-binding</keyword>
<evidence type="ECO:0000256" key="8">
    <source>
        <dbReference type="ARBA" id="ARBA00022840"/>
    </source>
</evidence>
<evidence type="ECO:0000256" key="10">
    <source>
        <dbReference type="ARBA" id="ARBA00023136"/>
    </source>
</evidence>
<evidence type="ECO:0000259" key="17">
    <source>
        <dbReference type="PROSITE" id="PS50929"/>
    </source>
</evidence>
<evidence type="ECO:0000256" key="14">
    <source>
        <dbReference type="SAM" id="MobiDB-lite"/>
    </source>
</evidence>
<accession>A0A502DL19</accession>
<dbReference type="InterPro" id="IPR027417">
    <property type="entry name" value="P-loop_NTPase"/>
</dbReference>
<evidence type="ECO:0000256" key="7">
    <source>
        <dbReference type="ARBA" id="ARBA00022801"/>
    </source>
</evidence>
<comment type="similarity">
    <text evidence="12">Belongs to the ABC transporter superfamily. Cyclolysin exporter (TC 3.A.1.109.2) family.</text>
</comment>
<feature type="transmembrane region" description="Helical" evidence="15">
    <location>
        <begin position="413"/>
        <end position="441"/>
    </location>
</feature>
<evidence type="ECO:0000256" key="11">
    <source>
        <dbReference type="ARBA" id="ARBA00055355"/>
    </source>
</evidence>
<dbReference type="GO" id="GO:0008233">
    <property type="term" value="F:peptidase activity"/>
    <property type="evidence" value="ECO:0007669"/>
    <property type="project" value="InterPro"/>
</dbReference>
<evidence type="ECO:0000259" key="16">
    <source>
        <dbReference type="PROSITE" id="PS50893"/>
    </source>
</evidence>
<dbReference type="FunFam" id="3.40.50.300:FF:000299">
    <property type="entry name" value="ABC transporter ATP-binding protein/permease"/>
    <property type="match status" value="1"/>
</dbReference>
<dbReference type="InterPro" id="IPR036640">
    <property type="entry name" value="ABC1_TM_sf"/>
</dbReference>
<dbReference type="AlphaFoldDB" id="A0A502DL19"/>
<evidence type="ECO:0000256" key="6">
    <source>
        <dbReference type="ARBA" id="ARBA00022741"/>
    </source>
</evidence>
<dbReference type="InterPro" id="IPR011527">
    <property type="entry name" value="ABC1_TM_dom"/>
</dbReference>
<dbReference type="Gene3D" id="3.40.50.300">
    <property type="entry name" value="P-loop containing nucleotide triphosphate hydrolases"/>
    <property type="match status" value="1"/>
</dbReference>
<dbReference type="PANTHER" id="PTHR43394">
    <property type="entry name" value="ATP-DEPENDENT PERMEASE MDL1, MITOCHONDRIAL"/>
    <property type="match status" value="1"/>
</dbReference>
<dbReference type="InterPro" id="IPR017750">
    <property type="entry name" value="ATPase_T1SS"/>
</dbReference>
<feature type="domain" description="ABC transmembrane type-1" evidence="17">
    <location>
        <begin position="183"/>
        <end position="461"/>
    </location>
</feature>
<dbReference type="InterPro" id="IPR003593">
    <property type="entry name" value="AAA+_ATPase"/>
</dbReference>
<evidence type="ECO:0000256" key="4">
    <source>
        <dbReference type="ARBA" id="ARBA00022692"/>
    </source>
</evidence>
<comment type="subcellular location">
    <subcellularLocation>
        <location evidence="1">Cell membrane</location>
        <topology evidence="1">Multi-pass membrane protein</topology>
    </subcellularLocation>
</comment>
<dbReference type="OrthoDB" id="8554730at2"/>
<evidence type="ECO:0000256" key="3">
    <source>
        <dbReference type="ARBA" id="ARBA00022475"/>
    </source>
</evidence>
<dbReference type="PROSITE" id="PS50929">
    <property type="entry name" value="ABC_TM1F"/>
    <property type="match status" value="1"/>
</dbReference>
<evidence type="ECO:0000256" key="9">
    <source>
        <dbReference type="ARBA" id="ARBA00022989"/>
    </source>
</evidence>
<dbReference type="Proteomes" id="UP000319212">
    <property type="component" value="Unassembled WGS sequence"/>
</dbReference>
<dbReference type="NCBIfam" id="TIGR03375">
    <property type="entry name" value="type_I_sec_LssB"/>
    <property type="match status" value="1"/>
</dbReference>
<dbReference type="SMART" id="SM00382">
    <property type="entry name" value="AAA"/>
    <property type="match status" value="1"/>
</dbReference>
<evidence type="ECO:0000256" key="13">
    <source>
        <dbReference type="ARBA" id="ARBA00072252"/>
    </source>
</evidence>
<dbReference type="PANTHER" id="PTHR43394:SF1">
    <property type="entry name" value="ATP-BINDING CASSETTE SUB-FAMILY B MEMBER 10, MITOCHONDRIAL"/>
    <property type="match status" value="1"/>
</dbReference>
<keyword evidence="2" id="KW-0813">Transport</keyword>
<evidence type="ECO:0000256" key="12">
    <source>
        <dbReference type="ARBA" id="ARBA00061173"/>
    </source>
</evidence>
<keyword evidence="6" id="KW-0547">Nucleotide-binding</keyword>
<organism evidence="19 20">
    <name type="scientific">Variovorax guangxiensis</name>
    <dbReference type="NCBI Taxonomy" id="1775474"/>
    <lineage>
        <taxon>Bacteria</taxon>
        <taxon>Pseudomonadati</taxon>
        <taxon>Pseudomonadota</taxon>
        <taxon>Betaproteobacteria</taxon>
        <taxon>Burkholderiales</taxon>
        <taxon>Comamonadaceae</taxon>
        <taxon>Variovorax</taxon>
    </lineage>
</organism>
<dbReference type="InterPro" id="IPR003439">
    <property type="entry name" value="ABC_transporter-like_ATP-bd"/>
</dbReference>
<dbReference type="SUPFAM" id="SSF52540">
    <property type="entry name" value="P-loop containing nucleoside triphosphate hydrolases"/>
    <property type="match status" value="1"/>
</dbReference>
<keyword evidence="3" id="KW-1003">Cell membrane</keyword>
<dbReference type="PROSITE" id="PS50893">
    <property type="entry name" value="ABC_TRANSPORTER_2"/>
    <property type="match status" value="1"/>
</dbReference>
<dbReference type="GO" id="GO:0015421">
    <property type="term" value="F:ABC-type oligopeptide transporter activity"/>
    <property type="evidence" value="ECO:0007669"/>
    <property type="project" value="TreeGrafter"/>
</dbReference>
<evidence type="ECO:0000259" key="18">
    <source>
        <dbReference type="PROSITE" id="PS50990"/>
    </source>
</evidence>
<dbReference type="GO" id="GO:0005886">
    <property type="term" value="C:plasma membrane"/>
    <property type="evidence" value="ECO:0007669"/>
    <property type="project" value="UniProtKB-SubCell"/>
</dbReference>
<name>A0A502DL19_9BURK</name>
<feature type="transmembrane region" description="Helical" evidence="15">
    <location>
        <begin position="303"/>
        <end position="331"/>
    </location>
</feature>
<keyword evidence="7" id="KW-0378">Hydrolase</keyword>
<feature type="transmembrane region" description="Helical" evidence="15">
    <location>
        <begin position="214"/>
        <end position="232"/>
    </location>
</feature>
<dbReference type="CDD" id="cd18587">
    <property type="entry name" value="ABC_6TM_LapB_like"/>
    <property type="match status" value="1"/>
</dbReference>
<dbReference type="InterPro" id="IPR005074">
    <property type="entry name" value="Peptidase_C39"/>
</dbReference>
<feature type="region of interest" description="Disordered" evidence="14">
    <location>
        <begin position="1"/>
        <end position="22"/>
    </location>
</feature>
<evidence type="ECO:0000313" key="19">
    <source>
        <dbReference type="EMBL" id="TPG25482.1"/>
    </source>
</evidence>